<organism evidence="5 6">
    <name type="scientific">Thalassovita taeanensis</name>
    <dbReference type="NCBI Taxonomy" id="657014"/>
    <lineage>
        <taxon>Bacteria</taxon>
        <taxon>Pseudomonadati</taxon>
        <taxon>Pseudomonadota</taxon>
        <taxon>Alphaproteobacteria</taxon>
        <taxon>Rhodobacterales</taxon>
        <taxon>Roseobacteraceae</taxon>
        <taxon>Thalassovita</taxon>
    </lineage>
</organism>
<dbReference type="RefSeq" id="WP_342741854.1">
    <property type="nucleotide sequence ID" value="NZ_FOEP01000004.1"/>
</dbReference>
<protein>
    <submittedName>
        <fullName evidence="5">Transcriptional regulator, HxlR family</fullName>
    </submittedName>
</protein>
<dbReference type="Proteomes" id="UP000198634">
    <property type="component" value="Unassembled WGS sequence"/>
</dbReference>
<dbReference type="PANTHER" id="PTHR33204">
    <property type="entry name" value="TRANSCRIPTIONAL REGULATOR, MARR FAMILY"/>
    <property type="match status" value="1"/>
</dbReference>
<keyword evidence="3" id="KW-0804">Transcription</keyword>
<dbReference type="Gene3D" id="1.10.10.10">
    <property type="entry name" value="Winged helix-like DNA-binding domain superfamily/Winged helix DNA-binding domain"/>
    <property type="match status" value="1"/>
</dbReference>
<keyword evidence="2" id="KW-0238">DNA-binding</keyword>
<dbReference type="AlphaFoldDB" id="A0A1H9DJI2"/>
<dbReference type="PROSITE" id="PS51118">
    <property type="entry name" value="HTH_HXLR"/>
    <property type="match status" value="1"/>
</dbReference>
<evidence type="ECO:0000313" key="5">
    <source>
        <dbReference type="EMBL" id="SEQ13662.1"/>
    </source>
</evidence>
<dbReference type="GO" id="GO:0003677">
    <property type="term" value="F:DNA binding"/>
    <property type="evidence" value="ECO:0007669"/>
    <property type="project" value="UniProtKB-KW"/>
</dbReference>
<dbReference type="PANTHER" id="PTHR33204:SF37">
    <property type="entry name" value="HTH-TYPE TRANSCRIPTIONAL REGULATOR YODB"/>
    <property type="match status" value="1"/>
</dbReference>
<keyword evidence="1" id="KW-0805">Transcription regulation</keyword>
<sequence length="148" mass="16513">MMENDLPKMSDAVRRGEVLSKDCPSRDVLRHVTSRWGVLVFVVLQTGTHRFSDLRRKISGVSERMLAQTLKTLEGDGFVKRVSHPVVPPHVEYSLTPLGQEIAVQVEGLANWIEGNFARVAAARLAAETPAETPVGNEKRRPEGRRFV</sequence>
<dbReference type="Pfam" id="PF01638">
    <property type="entry name" value="HxlR"/>
    <property type="match status" value="1"/>
</dbReference>
<dbReference type="InterPro" id="IPR036388">
    <property type="entry name" value="WH-like_DNA-bd_sf"/>
</dbReference>
<evidence type="ECO:0000259" key="4">
    <source>
        <dbReference type="PROSITE" id="PS51118"/>
    </source>
</evidence>
<evidence type="ECO:0000313" key="6">
    <source>
        <dbReference type="Proteomes" id="UP000198634"/>
    </source>
</evidence>
<name>A0A1H9DJI2_9RHOB</name>
<accession>A0A1H9DJI2</accession>
<dbReference type="EMBL" id="FOEP01000004">
    <property type="protein sequence ID" value="SEQ13662.1"/>
    <property type="molecule type" value="Genomic_DNA"/>
</dbReference>
<dbReference type="SUPFAM" id="SSF46785">
    <property type="entry name" value="Winged helix' DNA-binding domain"/>
    <property type="match status" value="1"/>
</dbReference>
<evidence type="ECO:0000256" key="1">
    <source>
        <dbReference type="ARBA" id="ARBA00023015"/>
    </source>
</evidence>
<dbReference type="InterPro" id="IPR002577">
    <property type="entry name" value="HTH_HxlR"/>
</dbReference>
<feature type="domain" description="HTH hxlR-type" evidence="4">
    <location>
        <begin position="23"/>
        <end position="121"/>
    </location>
</feature>
<dbReference type="InterPro" id="IPR036390">
    <property type="entry name" value="WH_DNA-bd_sf"/>
</dbReference>
<keyword evidence="6" id="KW-1185">Reference proteome</keyword>
<evidence type="ECO:0000256" key="2">
    <source>
        <dbReference type="ARBA" id="ARBA00023125"/>
    </source>
</evidence>
<dbReference type="STRING" id="657014.SAMN04488092_104182"/>
<proteinExistence type="predicted"/>
<reference evidence="5 6" key="1">
    <citation type="submission" date="2016-10" db="EMBL/GenBank/DDBJ databases">
        <authorList>
            <person name="de Groot N.N."/>
        </authorList>
    </citation>
    <scope>NUCLEOTIDE SEQUENCE [LARGE SCALE GENOMIC DNA]</scope>
    <source>
        <strain evidence="5 6">DSM 22007</strain>
    </source>
</reference>
<gene>
    <name evidence="5" type="ORF">SAMN04488092_104182</name>
</gene>
<evidence type="ECO:0000256" key="3">
    <source>
        <dbReference type="ARBA" id="ARBA00023163"/>
    </source>
</evidence>